<dbReference type="AlphaFoldDB" id="X1TY39"/>
<dbReference type="PANTHER" id="PTHR43179">
    <property type="entry name" value="RHAMNOSYLTRANSFERASE WBBL"/>
    <property type="match status" value="1"/>
</dbReference>
<evidence type="ECO:0000313" key="5">
    <source>
        <dbReference type="EMBL" id="GAJ10184.1"/>
    </source>
</evidence>
<name>X1TY39_9ZZZZ</name>
<dbReference type="GO" id="GO:0016757">
    <property type="term" value="F:glycosyltransferase activity"/>
    <property type="evidence" value="ECO:0007669"/>
    <property type="project" value="UniProtKB-KW"/>
</dbReference>
<keyword evidence="4" id="KW-0472">Membrane</keyword>
<organism evidence="5">
    <name type="scientific">marine sediment metagenome</name>
    <dbReference type="NCBI Taxonomy" id="412755"/>
    <lineage>
        <taxon>unclassified sequences</taxon>
        <taxon>metagenomes</taxon>
        <taxon>ecological metagenomes</taxon>
    </lineage>
</organism>
<evidence type="ECO:0000256" key="4">
    <source>
        <dbReference type="SAM" id="Phobius"/>
    </source>
</evidence>
<feature type="transmembrane region" description="Helical" evidence="4">
    <location>
        <begin position="169"/>
        <end position="189"/>
    </location>
</feature>
<dbReference type="EMBL" id="BARW01028187">
    <property type="protein sequence ID" value="GAJ10184.1"/>
    <property type="molecule type" value="Genomic_DNA"/>
</dbReference>
<comment type="caution">
    <text evidence="5">The sequence shown here is derived from an EMBL/GenBank/DDBJ whole genome shotgun (WGS) entry which is preliminary data.</text>
</comment>
<proteinExistence type="inferred from homology"/>
<reference evidence="5" key="1">
    <citation type="journal article" date="2014" name="Front. Microbiol.">
        <title>High frequency of phylogenetically diverse reductive dehalogenase-homologous genes in deep subseafloor sedimentary metagenomes.</title>
        <authorList>
            <person name="Kawai M."/>
            <person name="Futagami T."/>
            <person name="Toyoda A."/>
            <person name="Takaki Y."/>
            <person name="Nishi S."/>
            <person name="Hori S."/>
            <person name="Arai W."/>
            <person name="Tsubouchi T."/>
            <person name="Morono Y."/>
            <person name="Uchiyama I."/>
            <person name="Ito T."/>
            <person name="Fujiyama A."/>
            <person name="Inagaki F."/>
            <person name="Takami H."/>
        </authorList>
    </citation>
    <scope>NUCLEOTIDE SEQUENCE</scope>
    <source>
        <strain evidence="5">Expedition CK06-06</strain>
    </source>
</reference>
<dbReference type="Gene3D" id="3.90.550.10">
    <property type="entry name" value="Spore Coat Polysaccharide Biosynthesis Protein SpsA, Chain A"/>
    <property type="match status" value="1"/>
</dbReference>
<gene>
    <name evidence="5" type="ORF">S12H4_45565</name>
</gene>
<dbReference type="SUPFAM" id="SSF53448">
    <property type="entry name" value="Nucleotide-diphospho-sugar transferases"/>
    <property type="match status" value="1"/>
</dbReference>
<keyword evidence="2" id="KW-0328">Glycosyltransferase</keyword>
<feature type="non-terminal residue" evidence="5">
    <location>
        <position position="1"/>
    </location>
</feature>
<dbReference type="InterPro" id="IPR029044">
    <property type="entry name" value="Nucleotide-diphossugar_trans"/>
</dbReference>
<keyword evidence="4" id="KW-0812">Transmembrane</keyword>
<dbReference type="PANTHER" id="PTHR43179:SF12">
    <property type="entry name" value="GALACTOFURANOSYLTRANSFERASE GLFT2"/>
    <property type="match status" value="1"/>
</dbReference>
<keyword evidence="3" id="KW-0808">Transferase</keyword>
<sequence length="223" mass="25943">FEGDCVSQLVRVISDENDPIFAVDPLQYNWKGDNIIHYKGVFAGIKSVKGIFSEMFLPLPSLMKTYMPCQEVTEVPWGCAGSLMVKRDMFEELGGFDETFFTDFEDTDLCWRAWLRGWRTLFVPQAKLYHRWGATTDQKMCKIRRDLTRRLPKLIFQRLVSQQKNYQRFVLKVLDPLSIILIFSVKLVAVFVYPFRGKAVISVAILKAFFLMMEKETVKAVKN</sequence>
<evidence type="ECO:0000256" key="1">
    <source>
        <dbReference type="ARBA" id="ARBA00006739"/>
    </source>
</evidence>
<protein>
    <submittedName>
        <fullName evidence="5">Uncharacterized protein</fullName>
    </submittedName>
</protein>
<evidence type="ECO:0000256" key="2">
    <source>
        <dbReference type="ARBA" id="ARBA00022676"/>
    </source>
</evidence>
<evidence type="ECO:0000256" key="3">
    <source>
        <dbReference type="ARBA" id="ARBA00022679"/>
    </source>
</evidence>
<keyword evidence="4" id="KW-1133">Transmembrane helix</keyword>
<comment type="similarity">
    <text evidence="1">Belongs to the glycosyltransferase 2 family.</text>
</comment>
<accession>X1TY39</accession>